<gene>
    <name evidence="2" type="primary">DPH3_4</name>
    <name evidence="2" type="ORF">g.36457</name>
</gene>
<proteinExistence type="predicted"/>
<protein>
    <submittedName>
        <fullName evidence="2">Diphthamide biosynthesis protein 3</fullName>
    </submittedName>
</protein>
<feature type="transmembrane region" description="Helical" evidence="1">
    <location>
        <begin position="162"/>
        <end position="181"/>
    </location>
</feature>
<dbReference type="PANTHER" id="PTHR36785:SF1">
    <property type="entry name" value="OS05G0502500 PROTEIN"/>
    <property type="match status" value="1"/>
</dbReference>
<dbReference type="AlphaFoldDB" id="A0A1D1Y0N5"/>
<sequence length="272" mass="29259">QEEKMQRAGGREILFIHKKKGGFMRTPPLFLFRISVVCPASSGGKRSCLGLKPQPPVTCCCSHPRRKVASLHGNERSVGRFVERHSFPNKGGVVLVVTTKGSSVVVVRANQGGGFDFNGGGGGGWDRNTTARALGNLALAIALTYLTMTGQLGWLLDAIVSIWLLAVLLPIVGLGAFFWLAGRDIVQDSCPNCGNGFQIFKSSLKDGVQFCPFCTQPFSVQGNKFVREPSRFSSNRSPKFGEAFNGFSRQSEKGGGSSATIVDIEAEVKDID</sequence>
<organism evidence="2">
    <name type="scientific">Anthurium amnicola</name>
    <dbReference type="NCBI Taxonomy" id="1678845"/>
    <lineage>
        <taxon>Eukaryota</taxon>
        <taxon>Viridiplantae</taxon>
        <taxon>Streptophyta</taxon>
        <taxon>Embryophyta</taxon>
        <taxon>Tracheophyta</taxon>
        <taxon>Spermatophyta</taxon>
        <taxon>Magnoliopsida</taxon>
        <taxon>Liliopsida</taxon>
        <taxon>Araceae</taxon>
        <taxon>Pothoideae</taxon>
        <taxon>Potheae</taxon>
        <taxon>Anthurium</taxon>
    </lineage>
</organism>
<feature type="non-terminal residue" evidence="2">
    <location>
        <position position="1"/>
    </location>
</feature>
<dbReference type="EMBL" id="GDJX01019774">
    <property type="protein sequence ID" value="JAT48162.1"/>
    <property type="molecule type" value="Transcribed_RNA"/>
</dbReference>
<accession>A0A1D1Y0N5</accession>
<keyword evidence="1" id="KW-0472">Membrane</keyword>
<evidence type="ECO:0000313" key="2">
    <source>
        <dbReference type="EMBL" id="JAT48162.1"/>
    </source>
</evidence>
<keyword evidence="1" id="KW-1133">Transmembrane helix</keyword>
<evidence type="ECO:0000256" key="1">
    <source>
        <dbReference type="SAM" id="Phobius"/>
    </source>
</evidence>
<name>A0A1D1Y0N5_9ARAE</name>
<dbReference type="PANTHER" id="PTHR36785">
    <property type="entry name" value="OS05G0502500 PROTEIN"/>
    <property type="match status" value="1"/>
</dbReference>
<feature type="transmembrane region" description="Helical" evidence="1">
    <location>
        <begin position="137"/>
        <end position="156"/>
    </location>
</feature>
<keyword evidence="1" id="KW-0812">Transmembrane</keyword>
<reference evidence="2" key="1">
    <citation type="submission" date="2015-07" db="EMBL/GenBank/DDBJ databases">
        <title>Transcriptome Assembly of Anthurium amnicola.</title>
        <authorList>
            <person name="Suzuki J."/>
        </authorList>
    </citation>
    <scope>NUCLEOTIDE SEQUENCE</scope>
</reference>